<sequence>MPGSSRMPISLRESLNSVKRSRPSNPWQVINLDLLRNIVFFLFVLRLVRRTFWKLKGRGLLGTIAELYTDTRRILYGYFLRAPGVRSQVRKQVNESLAKVQAKMIPAGGSRYLALPKEGWTDEALRTELEALAAMDHTRWEDGFVSGAVYHGEDGLLKLQTEAYGKFTVANPIHPDVFPGVRKMEAEVVAMVLSLFHATSQGGSSC</sequence>
<keyword evidence="3" id="KW-0456">Lyase</keyword>
<dbReference type="GO" id="GO:0008117">
    <property type="term" value="F:sphinganine-1-phosphate aldolase activity"/>
    <property type="evidence" value="ECO:0007669"/>
    <property type="project" value="TreeGrafter"/>
</dbReference>
<dbReference type="Proteomes" id="UP001295740">
    <property type="component" value="Unassembled WGS sequence"/>
</dbReference>
<dbReference type="AlphaFoldDB" id="A0AAI8YL41"/>
<dbReference type="PANTHER" id="PTHR42735">
    <property type="match status" value="1"/>
</dbReference>
<organism evidence="4 5">
    <name type="scientific">Anthostomella pinea</name>
    <dbReference type="NCBI Taxonomy" id="933095"/>
    <lineage>
        <taxon>Eukaryota</taxon>
        <taxon>Fungi</taxon>
        <taxon>Dikarya</taxon>
        <taxon>Ascomycota</taxon>
        <taxon>Pezizomycotina</taxon>
        <taxon>Sordariomycetes</taxon>
        <taxon>Xylariomycetidae</taxon>
        <taxon>Xylariales</taxon>
        <taxon>Xylariaceae</taxon>
        <taxon>Anthostomella</taxon>
    </lineage>
</organism>
<dbReference type="GO" id="GO:0016020">
    <property type="term" value="C:membrane"/>
    <property type="evidence" value="ECO:0007669"/>
    <property type="project" value="GOC"/>
</dbReference>
<proteinExistence type="predicted"/>
<evidence type="ECO:0000256" key="2">
    <source>
        <dbReference type="ARBA" id="ARBA00022898"/>
    </source>
</evidence>
<accession>A0AAI8YL41</accession>
<dbReference type="EMBL" id="CAUWAG010000012">
    <property type="protein sequence ID" value="CAJ2508704.1"/>
    <property type="molecule type" value="Genomic_DNA"/>
</dbReference>
<dbReference type="InterPro" id="IPR015422">
    <property type="entry name" value="PyrdxlP-dep_Trfase_small"/>
</dbReference>
<dbReference type="GO" id="GO:0005783">
    <property type="term" value="C:endoplasmic reticulum"/>
    <property type="evidence" value="ECO:0007669"/>
    <property type="project" value="TreeGrafter"/>
</dbReference>
<dbReference type="PANTHER" id="PTHR42735:SF6">
    <property type="entry name" value="SPHINGOSINE-1-PHOSPHATE LYASE 1"/>
    <property type="match status" value="1"/>
</dbReference>
<dbReference type="InterPro" id="IPR050477">
    <property type="entry name" value="GrpII_AminoAcid_Decarb"/>
</dbReference>
<name>A0AAI8YL41_9PEZI</name>
<reference evidence="4" key="1">
    <citation type="submission" date="2023-10" db="EMBL/GenBank/DDBJ databases">
        <authorList>
            <person name="Hackl T."/>
        </authorList>
    </citation>
    <scope>NUCLEOTIDE SEQUENCE</scope>
</reference>
<dbReference type="SUPFAM" id="SSF53383">
    <property type="entry name" value="PLP-dependent transferases"/>
    <property type="match status" value="1"/>
</dbReference>
<keyword evidence="2" id="KW-0663">Pyridoxal phosphate</keyword>
<dbReference type="Gene3D" id="3.90.1150.10">
    <property type="entry name" value="Aspartate Aminotransferase, domain 1"/>
    <property type="match status" value="1"/>
</dbReference>
<comment type="caution">
    <text evidence="4">The sequence shown here is derived from an EMBL/GenBank/DDBJ whole genome shotgun (WGS) entry which is preliminary data.</text>
</comment>
<evidence type="ECO:0000256" key="3">
    <source>
        <dbReference type="ARBA" id="ARBA00023239"/>
    </source>
</evidence>
<evidence type="ECO:0000256" key="1">
    <source>
        <dbReference type="ARBA" id="ARBA00001933"/>
    </source>
</evidence>
<gene>
    <name evidence="4" type="ORF">KHLLAP_LOCUS9172</name>
</gene>
<dbReference type="GO" id="GO:0030149">
    <property type="term" value="P:sphingolipid catabolic process"/>
    <property type="evidence" value="ECO:0007669"/>
    <property type="project" value="TreeGrafter"/>
</dbReference>
<comment type="cofactor">
    <cofactor evidence="1">
        <name>pyridoxal 5'-phosphate</name>
        <dbReference type="ChEBI" id="CHEBI:597326"/>
    </cofactor>
</comment>
<keyword evidence="5" id="KW-1185">Reference proteome</keyword>
<protein>
    <submittedName>
        <fullName evidence="4">Uu.00g137300.m01.CDS01</fullName>
    </submittedName>
</protein>
<evidence type="ECO:0000313" key="5">
    <source>
        <dbReference type="Proteomes" id="UP001295740"/>
    </source>
</evidence>
<evidence type="ECO:0000313" key="4">
    <source>
        <dbReference type="EMBL" id="CAJ2508704.1"/>
    </source>
</evidence>
<dbReference type="InterPro" id="IPR015424">
    <property type="entry name" value="PyrdxlP-dep_Trfase"/>
</dbReference>